<protein>
    <recommendedName>
        <fullName evidence="3">Porin</fullName>
    </recommendedName>
</protein>
<name>A0A537J2Z9_9BACT</name>
<proteinExistence type="predicted"/>
<comment type="caution">
    <text evidence="1">The sequence shown here is derived from an EMBL/GenBank/DDBJ whole genome shotgun (WGS) entry which is preliminary data.</text>
</comment>
<evidence type="ECO:0008006" key="3">
    <source>
        <dbReference type="Google" id="ProtNLM"/>
    </source>
</evidence>
<gene>
    <name evidence="1" type="ORF">E6H04_13345</name>
</gene>
<dbReference type="Proteomes" id="UP000320048">
    <property type="component" value="Unassembled WGS sequence"/>
</dbReference>
<dbReference type="SUPFAM" id="SSF56935">
    <property type="entry name" value="Porins"/>
    <property type="match status" value="1"/>
</dbReference>
<evidence type="ECO:0000313" key="1">
    <source>
        <dbReference type="EMBL" id="TMI77941.1"/>
    </source>
</evidence>
<reference evidence="1 2" key="1">
    <citation type="journal article" date="2019" name="Nat. Microbiol.">
        <title>Mediterranean grassland soil C-N compound turnover is dependent on rainfall and depth, and is mediated by genomically divergent microorganisms.</title>
        <authorList>
            <person name="Diamond S."/>
            <person name="Andeer P.F."/>
            <person name="Li Z."/>
            <person name="Crits-Christoph A."/>
            <person name="Burstein D."/>
            <person name="Anantharaman K."/>
            <person name="Lane K.R."/>
            <person name="Thomas B.C."/>
            <person name="Pan C."/>
            <person name="Northen T.R."/>
            <person name="Banfield J.F."/>
        </authorList>
    </citation>
    <scope>NUCLEOTIDE SEQUENCE [LARGE SCALE GENOMIC DNA]</scope>
    <source>
        <strain evidence="1">NP_7</strain>
    </source>
</reference>
<organism evidence="1 2">
    <name type="scientific">Candidatus Segetimicrobium genomatis</name>
    <dbReference type="NCBI Taxonomy" id="2569760"/>
    <lineage>
        <taxon>Bacteria</taxon>
        <taxon>Bacillati</taxon>
        <taxon>Candidatus Sysuimicrobiota</taxon>
        <taxon>Candidatus Sysuimicrobiia</taxon>
        <taxon>Candidatus Sysuimicrobiales</taxon>
        <taxon>Candidatus Segetimicrobiaceae</taxon>
        <taxon>Candidatus Segetimicrobium</taxon>
    </lineage>
</organism>
<dbReference type="EMBL" id="VBAO01000417">
    <property type="protein sequence ID" value="TMI77941.1"/>
    <property type="molecule type" value="Genomic_DNA"/>
</dbReference>
<accession>A0A537J2Z9</accession>
<evidence type="ECO:0000313" key="2">
    <source>
        <dbReference type="Proteomes" id="UP000320048"/>
    </source>
</evidence>
<sequence>MTPPLSVFALAEWGTYKGGGPSYTVYSIGAKYALSANTLLKAALNAYSVGGGIVTTSPLSGLQLSNAQVFQVELQRSF</sequence>
<dbReference type="AlphaFoldDB" id="A0A537J2Z9"/>